<comment type="caution">
    <text evidence="2">The sequence shown here is derived from an EMBL/GenBank/DDBJ whole genome shotgun (WGS) entry which is preliminary data.</text>
</comment>
<reference evidence="2 3" key="1">
    <citation type="submission" date="2020-10" db="EMBL/GenBank/DDBJ databases">
        <title>Sequencing the genomes of 1000 actinobacteria strains.</title>
        <authorList>
            <person name="Klenk H.-P."/>
        </authorList>
    </citation>
    <scope>NUCLEOTIDE SEQUENCE [LARGE SCALE GENOMIC DNA]</scope>
    <source>
        <strain evidence="2 3">DSM 41803</strain>
    </source>
</reference>
<evidence type="ECO:0000313" key="2">
    <source>
        <dbReference type="EMBL" id="MBE1598055.1"/>
    </source>
</evidence>
<dbReference type="InterPro" id="IPR046214">
    <property type="entry name" value="DUF6247"/>
</dbReference>
<organism evidence="2 3">
    <name type="scientific">Streptomyces stelliscabiei</name>
    <dbReference type="NCBI Taxonomy" id="146820"/>
    <lineage>
        <taxon>Bacteria</taxon>
        <taxon>Bacillati</taxon>
        <taxon>Actinomycetota</taxon>
        <taxon>Actinomycetes</taxon>
        <taxon>Kitasatosporales</taxon>
        <taxon>Streptomycetaceae</taxon>
        <taxon>Streptomyces</taxon>
    </lineage>
</organism>
<dbReference type="Proteomes" id="UP000629287">
    <property type="component" value="Unassembled WGS sequence"/>
</dbReference>
<accession>A0A8I0TQK6</accession>
<dbReference type="RefSeq" id="WP_046916402.1">
    <property type="nucleotide sequence ID" value="NZ_JADBGF010000001.1"/>
</dbReference>
<evidence type="ECO:0000313" key="3">
    <source>
        <dbReference type="Proteomes" id="UP000629287"/>
    </source>
</evidence>
<sequence>MIAARAGSGACVAARPERTPGALRAALERVAPHRLGEMERQKDEAITLAARTGSLGPITRFLETWAVTVEIARIPATAARLRAAEHTVRTVGHDDPAWREAMDEIRDLHAEALESLGRDPLSRDPLSRDSVARDPFERVAADR</sequence>
<evidence type="ECO:0000256" key="1">
    <source>
        <dbReference type="SAM" id="MobiDB-lite"/>
    </source>
</evidence>
<dbReference type="Pfam" id="PF19760">
    <property type="entry name" value="DUF6247"/>
    <property type="match status" value="1"/>
</dbReference>
<dbReference type="OrthoDB" id="3431428at2"/>
<dbReference type="EMBL" id="JADBGF010000001">
    <property type="protein sequence ID" value="MBE1598055.1"/>
    <property type="molecule type" value="Genomic_DNA"/>
</dbReference>
<name>A0A8I0TQK6_9ACTN</name>
<keyword evidence="3" id="KW-1185">Reference proteome</keyword>
<gene>
    <name evidence="2" type="ORF">H4687_004184</name>
</gene>
<protein>
    <submittedName>
        <fullName evidence="2">Uncharacterized protein</fullName>
    </submittedName>
</protein>
<proteinExistence type="predicted"/>
<feature type="region of interest" description="Disordered" evidence="1">
    <location>
        <begin position="114"/>
        <end position="143"/>
    </location>
</feature>
<dbReference type="GeneID" id="86828737"/>
<dbReference type="AlphaFoldDB" id="A0A8I0TQK6"/>